<dbReference type="NCBIfam" id="TIGR02027">
    <property type="entry name" value="rpoA"/>
    <property type="match status" value="1"/>
</dbReference>
<dbReference type="AlphaFoldDB" id="F2LXR4"/>
<dbReference type="InterPro" id="IPR011260">
    <property type="entry name" value="RNAP_asu_C"/>
</dbReference>
<feature type="region of interest" description="Alpha N-terminal domain (alpha-NTD)" evidence="11">
    <location>
        <begin position="1"/>
        <end position="233"/>
    </location>
</feature>
<dbReference type="FunFam" id="2.170.120.12:FF:000001">
    <property type="entry name" value="DNA-directed RNA polymerase subunit alpha"/>
    <property type="match status" value="1"/>
</dbReference>
<keyword evidence="14" id="KW-1185">Reference proteome</keyword>
<dbReference type="Gene3D" id="1.10.150.20">
    <property type="entry name" value="5' to 3' exonuclease, C-terminal subdomain"/>
    <property type="match status" value="1"/>
</dbReference>
<dbReference type="GO" id="GO:0003899">
    <property type="term" value="F:DNA-directed RNA polymerase activity"/>
    <property type="evidence" value="ECO:0007669"/>
    <property type="project" value="UniProtKB-UniRule"/>
</dbReference>
<keyword evidence="7 11" id="KW-0804">Transcription</keyword>
<dbReference type="KEGG" id="hmr:Hipma_1349"/>
<comment type="subunit">
    <text evidence="11">Homodimer. The RNAP catalytic core consists of 2 alpha, 1 beta, 1 beta' and 1 omega subunit. When a sigma factor is associated with the core the holoenzyme is formed, which can initiate transcription.</text>
</comment>
<evidence type="ECO:0000256" key="9">
    <source>
        <dbReference type="ARBA" id="ARBA00033070"/>
    </source>
</evidence>
<dbReference type="InParanoid" id="F2LXR4"/>
<sequence>MMGVFDYLKLPTEVNVEKNTPTYGRFSLEPLNEGYATTIGNALRRVLLSSIVGIAVVGVEIEGVEHEFSTIEGVKEDVLNIILNLKQVRFKALNDSFKEGEVYIHKEGPGSVVSGDIEALGNIEIVNKDIYIAELMDGAKLDAKIYLQRGIGYKQANYDAVNREIGFIPVDALFSPIVRVAYHTKKSTMKDYYDFEKLVLEIETDGTIMPQDALKQASYILGNYISIFSADFKETTQKEPEENKIDIQINENLLKPVEELELNVRASNCLAAHNIKYIYELTQKTDTELLNTKNFGKQSLKEIKDSLKQLGLELGMKFSQEQLERIQQLIEEKEGEDNEA</sequence>
<dbReference type="Proteomes" id="UP000008139">
    <property type="component" value="Chromosome"/>
</dbReference>
<dbReference type="GO" id="GO:0046983">
    <property type="term" value="F:protein dimerization activity"/>
    <property type="evidence" value="ECO:0007669"/>
    <property type="project" value="InterPro"/>
</dbReference>
<dbReference type="SUPFAM" id="SSF55257">
    <property type="entry name" value="RBP11-like subunits of RNA polymerase"/>
    <property type="match status" value="1"/>
</dbReference>
<proteinExistence type="inferred from homology"/>
<evidence type="ECO:0000256" key="3">
    <source>
        <dbReference type="ARBA" id="ARBA00015972"/>
    </source>
</evidence>
<dbReference type="InterPro" id="IPR036603">
    <property type="entry name" value="RBP11-like"/>
</dbReference>
<evidence type="ECO:0000313" key="14">
    <source>
        <dbReference type="Proteomes" id="UP000008139"/>
    </source>
</evidence>
<dbReference type="GO" id="GO:0005737">
    <property type="term" value="C:cytoplasm"/>
    <property type="evidence" value="ECO:0007669"/>
    <property type="project" value="UniProtKB-ARBA"/>
</dbReference>
<dbReference type="GO" id="GO:0003677">
    <property type="term" value="F:DNA binding"/>
    <property type="evidence" value="ECO:0007669"/>
    <property type="project" value="UniProtKB-UniRule"/>
</dbReference>
<name>F2LXR4_HIPMA</name>
<evidence type="ECO:0000256" key="1">
    <source>
        <dbReference type="ARBA" id="ARBA00007123"/>
    </source>
</evidence>
<keyword evidence="5 11" id="KW-0808">Transferase</keyword>
<feature type="region of interest" description="Alpha C-terminal domain (alpha-CTD)" evidence="11">
    <location>
        <begin position="249"/>
        <end position="340"/>
    </location>
</feature>
<reference evidence="14" key="2">
    <citation type="submission" date="2011-03" db="EMBL/GenBank/DDBJ databases">
        <title>The complete genome of Hippea maritima DSM 10411.</title>
        <authorList>
            <consortium name="US DOE Joint Genome Institute (JGI-PGF)"/>
            <person name="Lucas S."/>
            <person name="Copeland A."/>
            <person name="Lapidus A."/>
            <person name="Bruce D."/>
            <person name="Goodwin L."/>
            <person name="Pitluck S."/>
            <person name="Peters L."/>
            <person name="Kyrpides N."/>
            <person name="Mavromatis K."/>
            <person name="Pagani I."/>
            <person name="Ivanova N."/>
            <person name="Mikhailova N."/>
            <person name="Lu M."/>
            <person name="Detter J.C."/>
            <person name="Tapia R."/>
            <person name="Han C."/>
            <person name="Land M."/>
            <person name="Hauser L."/>
            <person name="Markowitz V."/>
            <person name="Cheng J.-F."/>
            <person name="Hugenholtz P."/>
            <person name="Woyke T."/>
            <person name="Wu D."/>
            <person name="Spring S."/>
            <person name="Schroeder M."/>
            <person name="Brambilla E."/>
            <person name="Klenk H.-P."/>
            <person name="Eisen J.A."/>
        </authorList>
    </citation>
    <scope>NUCLEOTIDE SEQUENCE [LARGE SCALE GENOMIC DNA]</scope>
    <source>
        <strain evidence="14">ATCC 700847 / DSM 10411 / MH2</strain>
    </source>
</reference>
<dbReference type="OrthoDB" id="9805706at2"/>
<dbReference type="NCBIfam" id="NF003519">
    <property type="entry name" value="PRK05182.2-5"/>
    <property type="match status" value="1"/>
</dbReference>
<evidence type="ECO:0000256" key="2">
    <source>
        <dbReference type="ARBA" id="ARBA00012418"/>
    </source>
</evidence>
<keyword evidence="6 11" id="KW-0548">Nucleotidyltransferase</keyword>
<evidence type="ECO:0000259" key="12">
    <source>
        <dbReference type="SMART" id="SM00662"/>
    </source>
</evidence>
<evidence type="ECO:0000256" key="7">
    <source>
        <dbReference type="ARBA" id="ARBA00023163"/>
    </source>
</evidence>
<evidence type="ECO:0000313" key="13">
    <source>
        <dbReference type="EMBL" id="AEA34305.1"/>
    </source>
</evidence>
<evidence type="ECO:0000256" key="5">
    <source>
        <dbReference type="ARBA" id="ARBA00022679"/>
    </source>
</evidence>
<evidence type="ECO:0000256" key="10">
    <source>
        <dbReference type="ARBA" id="ARBA00048552"/>
    </source>
</evidence>
<dbReference type="Gene3D" id="3.30.1360.10">
    <property type="entry name" value="RNA polymerase, RBP11-like subunit"/>
    <property type="match status" value="1"/>
</dbReference>
<dbReference type="GO" id="GO:0000428">
    <property type="term" value="C:DNA-directed RNA polymerase complex"/>
    <property type="evidence" value="ECO:0007669"/>
    <property type="project" value="UniProtKB-KW"/>
</dbReference>
<dbReference type="EC" id="2.7.7.6" evidence="2 11"/>
<gene>
    <name evidence="11" type="primary">rpoA</name>
    <name evidence="13" type="ordered locus">Hipma_1349</name>
</gene>
<dbReference type="NCBIfam" id="NF003513">
    <property type="entry name" value="PRK05182.1-2"/>
    <property type="match status" value="1"/>
</dbReference>
<dbReference type="InterPro" id="IPR011263">
    <property type="entry name" value="DNA-dir_RNA_pol_RpoA/D/Rpb3"/>
</dbReference>
<dbReference type="FunCoup" id="F2LXR4">
    <property type="interactions" value="421"/>
</dbReference>
<dbReference type="HAMAP" id="MF_00059">
    <property type="entry name" value="RNApol_bact_RpoA"/>
    <property type="match status" value="1"/>
</dbReference>
<organism evidence="13 14">
    <name type="scientific">Hippea maritima (strain ATCC 700847 / DSM 10411 / MH2)</name>
    <dbReference type="NCBI Taxonomy" id="760142"/>
    <lineage>
        <taxon>Bacteria</taxon>
        <taxon>Pseudomonadati</taxon>
        <taxon>Campylobacterota</taxon>
        <taxon>Desulfurellia</taxon>
        <taxon>Desulfurellales</taxon>
        <taxon>Hippeaceae</taxon>
        <taxon>Hippea</taxon>
    </lineage>
</organism>
<dbReference type="Pfam" id="PF03118">
    <property type="entry name" value="RNA_pol_A_CTD"/>
    <property type="match status" value="1"/>
</dbReference>
<dbReference type="InterPro" id="IPR011773">
    <property type="entry name" value="DNA-dir_RpoA"/>
</dbReference>
<comment type="similarity">
    <text evidence="1 11">Belongs to the RNA polymerase alpha chain family.</text>
</comment>
<dbReference type="STRING" id="760142.Hipma_1349"/>
<evidence type="ECO:0000256" key="11">
    <source>
        <dbReference type="HAMAP-Rule" id="MF_00059"/>
    </source>
</evidence>
<protein>
    <recommendedName>
        <fullName evidence="3 11">DNA-directed RNA polymerase subunit alpha</fullName>
        <shortName evidence="11">RNAP subunit alpha</shortName>
        <ecNumber evidence="2 11">2.7.7.6</ecNumber>
    </recommendedName>
    <alternativeName>
        <fullName evidence="9 11">RNA polymerase subunit alpha</fullName>
    </alternativeName>
    <alternativeName>
        <fullName evidence="8 11">Transcriptase subunit alpha</fullName>
    </alternativeName>
</protein>
<dbReference type="SUPFAM" id="SSF56553">
    <property type="entry name" value="Insert subdomain of RNA polymerase alpha subunit"/>
    <property type="match status" value="1"/>
</dbReference>
<keyword evidence="4 11" id="KW-0240">DNA-directed RNA polymerase</keyword>
<dbReference type="InterPro" id="IPR011262">
    <property type="entry name" value="DNA-dir_RNA_pol_insert"/>
</dbReference>
<dbReference type="SUPFAM" id="SSF47789">
    <property type="entry name" value="C-terminal domain of RNA polymerase alpha subunit"/>
    <property type="match status" value="1"/>
</dbReference>
<dbReference type="EMBL" id="CP002606">
    <property type="protein sequence ID" value="AEA34305.1"/>
    <property type="molecule type" value="Genomic_DNA"/>
</dbReference>
<dbReference type="Pfam" id="PF01193">
    <property type="entry name" value="RNA_pol_L"/>
    <property type="match status" value="1"/>
</dbReference>
<evidence type="ECO:0000256" key="6">
    <source>
        <dbReference type="ARBA" id="ARBA00022695"/>
    </source>
</evidence>
<dbReference type="InterPro" id="IPR036643">
    <property type="entry name" value="RNApol_insert_sf"/>
</dbReference>
<comment type="domain">
    <text evidence="11">The N-terminal domain is essential for RNAP assembly and basal transcription, whereas the C-terminal domain is involved in interaction with transcriptional regulators and with upstream promoter elements.</text>
</comment>
<evidence type="ECO:0000256" key="8">
    <source>
        <dbReference type="ARBA" id="ARBA00032524"/>
    </source>
</evidence>
<accession>F2LXR4</accession>
<evidence type="ECO:0000256" key="4">
    <source>
        <dbReference type="ARBA" id="ARBA00022478"/>
    </source>
</evidence>
<dbReference type="GO" id="GO:0006351">
    <property type="term" value="P:DNA-templated transcription"/>
    <property type="evidence" value="ECO:0007669"/>
    <property type="project" value="UniProtKB-UniRule"/>
</dbReference>
<feature type="domain" description="DNA-directed RNA polymerase RpoA/D/Rpb3-type" evidence="12">
    <location>
        <begin position="23"/>
        <end position="231"/>
    </location>
</feature>
<comment type="function">
    <text evidence="11">DNA-dependent RNA polymerase catalyzes the transcription of DNA into RNA using the four ribonucleoside triphosphates as substrates.</text>
</comment>
<comment type="catalytic activity">
    <reaction evidence="10 11">
        <text>RNA(n) + a ribonucleoside 5'-triphosphate = RNA(n+1) + diphosphate</text>
        <dbReference type="Rhea" id="RHEA:21248"/>
        <dbReference type="Rhea" id="RHEA-COMP:14527"/>
        <dbReference type="Rhea" id="RHEA-COMP:17342"/>
        <dbReference type="ChEBI" id="CHEBI:33019"/>
        <dbReference type="ChEBI" id="CHEBI:61557"/>
        <dbReference type="ChEBI" id="CHEBI:140395"/>
        <dbReference type="EC" id="2.7.7.6"/>
    </reaction>
</comment>
<dbReference type="Gene3D" id="2.170.120.12">
    <property type="entry name" value="DNA-directed RNA polymerase, insert domain"/>
    <property type="match status" value="1"/>
</dbReference>
<dbReference type="HOGENOM" id="CLU_053084_0_1_7"/>
<dbReference type="SMART" id="SM00662">
    <property type="entry name" value="RPOLD"/>
    <property type="match status" value="1"/>
</dbReference>
<dbReference type="Pfam" id="PF01000">
    <property type="entry name" value="RNA_pol_A_bac"/>
    <property type="match status" value="1"/>
</dbReference>
<reference evidence="13 14" key="1">
    <citation type="journal article" date="2011" name="Stand. Genomic Sci.">
        <title>Complete genome sequence of the thermophilic sulfur-reducer Hippea maritima type strain (MH(2)).</title>
        <authorList>
            <person name="Huntemann M."/>
            <person name="Lu M."/>
            <person name="Nolan M."/>
            <person name="Lapidus A."/>
            <person name="Lucas S."/>
            <person name="Hammon N."/>
            <person name="Deshpande S."/>
            <person name="Cheng J.F."/>
            <person name="Tapia R."/>
            <person name="Han C."/>
            <person name="Goodwin L."/>
            <person name="Pitluck S."/>
            <person name="Liolios K."/>
            <person name="Pagani I."/>
            <person name="Ivanova N."/>
            <person name="Ovchinikova G."/>
            <person name="Pati A."/>
            <person name="Chen A."/>
            <person name="Palaniappan K."/>
            <person name="Land M."/>
            <person name="Hauser L."/>
            <person name="Jeffries C.D."/>
            <person name="Detter J.C."/>
            <person name="Brambilla E.M."/>
            <person name="Rohde M."/>
            <person name="Spring S."/>
            <person name="Goker M."/>
            <person name="Woyke T."/>
            <person name="Bristow J."/>
            <person name="Eisen J.A."/>
            <person name="Markowitz V."/>
            <person name="Hugenholtz P."/>
            <person name="Kyrpides N.C."/>
            <person name="Klenk H.P."/>
            <person name="Mavromatis K."/>
        </authorList>
    </citation>
    <scope>NUCLEOTIDE SEQUENCE [LARGE SCALE GENOMIC DNA]</scope>
    <source>
        <strain evidence="14">ATCC 700847 / DSM 10411 / MH2</strain>
    </source>
</reference>
<dbReference type="CDD" id="cd06928">
    <property type="entry name" value="RNAP_alpha_NTD"/>
    <property type="match status" value="1"/>
</dbReference>
<dbReference type="eggNOG" id="COG0202">
    <property type="taxonomic scope" value="Bacteria"/>
</dbReference>
<dbReference type="RefSeq" id="WP_013682337.1">
    <property type="nucleotide sequence ID" value="NC_015318.1"/>
</dbReference>